<keyword evidence="6" id="KW-0677">Repeat</keyword>
<evidence type="ECO:0000256" key="4">
    <source>
        <dbReference type="ARBA" id="ARBA00022491"/>
    </source>
</evidence>
<dbReference type="Pfam" id="PF02148">
    <property type="entry name" value="zf-UBP"/>
    <property type="match status" value="1"/>
</dbReference>
<proteinExistence type="inferred from homology"/>
<keyword evidence="4" id="KW-0678">Repressor</keyword>
<evidence type="ECO:0000313" key="17">
    <source>
        <dbReference type="Proteomes" id="UP000024404"/>
    </source>
</evidence>
<keyword evidence="11" id="KW-0805">Transcription regulation</keyword>
<dbReference type="Gene3D" id="3.30.40.10">
    <property type="entry name" value="Zinc/RING finger domain, C3HC4 (zinc finger)"/>
    <property type="match status" value="1"/>
</dbReference>
<evidence type="ECO:0000256" key="5">
    <source>
        <dbReference type="ARBA" id="ARBA00022723"/>
    </source>
</evidence>
<dbReference type="InterPro" id="IPR013083">
    <property type="entry name" value="Znf_RING/FYVE/PHD"/>
</dbReference>
<evidence type="ECO:0000256" key="13">
    <source>
        <dbReference type="ARBA" id="ARBA00023242"/>
    </source>
</evidence>
<dbReference type="EnsemblMetazoa" id="OVOC3616.1">
    <property type="protein sequence ID" value="OVOC3616.1"/>
    <property type="gene ID" value="WBGene00240425"/>
</dbReference>
<protein>
    <submittedName>
        <fullName evidence="16">UBP-type domain-containing protein</fullName>
    </submittedName>
</protein>
<dbReference type="OMA" id="NRCQHPS"/>
<dbReference type="GO" id="GO:0016787">
    <property type="term" value="F:hydrolase activity"/>
    <property type="evidence" value="ECO:0007669"/>
    <property type="project" value="UniProtKB-KW"/>
</dbReference>
<dbReference type="PANTHER" id="PTHR47665">
    <property type="entry name" value="HISTONE DEACETYLASE-LIKE PROTEIN"/>
    <property type="match status" value="1"/>
</dbReference>
<evidence type="ECO:0000256" key="3">
    <source>
        <dbReference type="ARBA" id="ARBA00007738"/>
    </source>
</evidence>
<keyword evidence="17" id="KW-1185">Reference proteome</keyword>
<evidence type="ECO:0000256" key="8">
    <source>
        <dbReference type="ARBA" id="ARBA00022801"/>
    </source>
</evidence>
<comment type="subcellular location">
    <subcellularLocation>
        <location evidence="2">Nucleus</location>
    </subcellularLocation>
</comment>
<evidence type="ECO:0000256" key="7">
    <source>
        <dbReference type="ARBA" id="ARBA00022771"/>
    </source>
</evidence>
<comment type="similarity">
    <text evidence="3">Belongs to the histone deacetylase family. HD type 2 subfamily.</text>
</comment>
<sequence length="148" mass="16091">MTCSEKAGPATSSSSSSSHVDNRVIMHTVVPLPECPHLVEVFKLQLPAEGLNAQASCSECHSNEEQWVCLTCYSVNCGRYIAGHALHHQMHTGHSMALSLTDLSVWCYPCESYVHHEILIPAKNAAHQSKFGIPIPEQGSSEPENPGN</sequence>
<dbReference type="SMART" id="SM00290">
    <property type="entry name" value="ZnF_UBP"/>
    <property type="match status" value="1"/>
</dbReference>
<evidence type="ECO:0000256" key="10">
    <source>
        <dbReference type="ARBA" id="ARBA00022853"/>
    </source>
</evidence>
<evidence type="ECO:0000256" key="2">
    <source>
        <dbReference type="ARBA" id="ARBA00004123"/>
    </source>
</evidence>
<dbReference type="GO" id="GO:0008270">
    <property type="term" value="F:zinc ion binding"/>
    <property type="evidence" value="ECO:0007669"/>
    <property type="project" value="UniProtKB-KW"/>
</dbReference>
<keyword evidence="12" id="KW-0804">Transcription</keyword>
<evidence type="ECO:0000256" key="1">
    <source>
        <dbReference type="ARBA" id="ARBA00001947"/>
    </source>
</evidence>
<dbReference type="Proteomes" id="UP000024404">
    <property type="component" value="Unassembled WGS sequence"/>
</dbReference>
<evidence type="ECO:0000313" key="16">
    <source>
        <dbReference type="EnsemblMetazoa" id="OVOC3616.1"/>
    </source>
</evidence>
<dbReference type="GO" id="GO:0006325">
    <property type="term" value="P:chromatin organization"/>
    <property type="evidence" value="ECO:0007669"/>
    <property type="project" value="UniProtKB-KW"/>
</dbReference>
<dbReference type="SUPFAM" id="SSF57850">
    <property type="entry name" value="RING/U-box"/>
    <property type="match status" value="1"/>
</dbReference>
<evidence type="ECO:0000256" key="11">
    <source>
        <dbReference type="ARBA" id="ARBA00023015"/>
    </source>
</evidence>
<keyword evidence="7 14" id="KW-0863">Zinc-finger</keyword>
<evidence type="ECO:0000256" key="14">
    <source>
        <dbReference type="PROSITE-ProRule" id="PRU00502"/>
    </source>
</evidence>
<keyword evidence="5" id="KW-0479">Metal-binding</keyword>
<dbReference type="PROSITE" id="PS50271">
    <property type="entry name" value="ZF_UBP"/>
    <property type="match status" value="1"/>
</dbReference>
<keyword evidence="8" id="KW-0378">Hydrolase</keyword>
<name>A0A8R1XTZ0_ONCVO</name>
<dbReference type="PANTHER" id="PTHR47665:SF1">
    <property type="entry name" value="HISTONE DEACETYLASE-LIKE PROTEIN"/>
    <property type="match status" value="1"/>
</dbReference>
<dbReference type="InterPro" id="IPR001607">
    <property type="entry name" value="Znf_UBP"/>
</dbReference>
<evidence type="ECO:0000259" key="15">
    <source>
        <dbReference type="PROSITE" id="PS50271"/>
    </source>
</evidence>
<evidence type="ECO:0000256" key="6">
    <source>
        <dbReference type="ARBA" id="ARBA00022737"/>
    </source>
</evidence>
<comment type="cofactor">
    <cofactor evidence="1">
        <name>Zn(2+)</name>
        <dbReference type="ChEBI" id="CHEBI:29105"/>
    </cofactor>
</comment>
<evidence type="ECO:0000256" key="12">
    <source>
        <dbReference type="ARBA" id="ARBA00023163"/>
    </source>
</evidence>
<reference evidence="16" key="2">
    <citation type="submission" date="2022-06" db="UniProtKB">
        <authorList>
            <consortium name="EnsemblMetazoa"/>
        </authorList>
    </citation>
    <scope>IDENTIFICATION</scope>
</reference>
<accession>A0A8R1XTZ0</accession>
<evidence type="ECO:0000256" key="9">
    <source>
        <dbReference type="ARBA" id="ARBA00022833"/>
    </source>
</evidence>
<keyword evidence="10" id="KW-0156">Chromatin regulator</keyword>
<feature type="domain" description="UBP-type" evidence="15">
    <location>
        <begin position="33"/>
        <end position="133"/>
    </location>
</feature>
<dbReference type="FunFam" id="3.30.40.10:FF:000342">
    <property type="entry name" value="Histone deacetylase 6"/>
    <property type="match status" value="1"/>
</dbReference>
<dbReference type="GO" id="GO:0005634">
    <property type="term" value="C:nucleus"/>
    <property type="evidence" value="ECO:0007669"/>
    <property type="project" value="UniProtKB-SubCell"/>
</dbReference>
<dbReference type="AlphaFoldDB" id="A0A8R1XTZ0"/>
<reference evidence="17" key="1">
    <citation type="submission" date="2013-10" db="EMBL/GenBank/DDBJ databases">
        <title>Genome sequencing of Onchocerca volvulus.</title>
        <authorList>
            <person name="Cotton J."/>
            <person name="Tsai J."/>
            <person name="Stanley E."/>
            <person name="Tracey A."/>
            <person name="Holroyd N."/>
            <person name="Lustigman S."/>
            <person name="Berriman M."/>
        </authorList>
    </citation>
    <scope>NUCLEOTIDE SEQUENCE</scope>
</reference>
<keyword evidence="13" id="KW-0539">Nucleus</keyword>
<dbReference type="EMBL" id="CMVM020000119">
    <property type="status" value="NOT_ANNOTATED_CDS"/>
    <property type="molecule type" value="Genomic_DNA"/>
</dbReference>
<organism evidence="16 17">
    <name type="scientific">Onchocerca volvulus</name>
    <dbReference type="NCBI Taxonomy" id="6282"/>
    <lineage>
        <taxon>Eukaryota</taxon>
        <taxon>Metazoa</taxon>
        <taxon>Ecdysozoa</taxon>
        <taxon>Nematoda</taxon>
        <taxon>Chromadorea</taxon>
        <taxon>Rhabditida</taxon>
        <taxon>Spirurina</taxon>
        <taxon>Spiruromorpha</taxon>
        <taxon>Filarioidea</taxon>
        <taxon>Onchocercidae</taxon>
        <taxon>Onchocerca</taxon>
    </lineage>
</organism>
<keyword evidence="9" id="KW-0862">Zinc</keyword>